<gene>
    <name evidence="1" type="ORF">S01H4_15082</name>
</gene>
<name>X1A9E8_9ZZZZ</name>
<protein>
    <recommendedName>
        <fullName evidence="2">CobW C-terminal domain-containing protein</fullName>
    </recommendedName>
</protein>
<dbReference type="EMBL" id="BART01006610">
    <property type="protein sequence ID" value="GAG66682.1"/>
    <property type="molecule type" value="Genomic_DNA"/>
</dbReference>
<evidence type="ECO:0008006" key="2">
    <source>
        <dbReference type="Google" id="ProtNLM"/>
    </source>
</evidence>
<reference evidence="1" key="1">
    <citation type="journal article" date="2014" name="Front. Microbiol.">
        <title>High frequency of phylogenetically diverse reductive dehalogenase-homologous genes in deep subseafloor sedimentary metagenomes.</title>
        <authorList>
            <person name="Kawai M."/>
            <person name="Futagami T."/>
            <person name="Toyoda A."/>
            <person name="Takaki Y."/>
            <person name="Nishi S."/>
            <person name="Hori S."/>
            <person name="Arai W."/>
            <person name="Tsubouchi T."/>
            <person name="Morono Y."/>
            <person name="Uchiyama I."/>
            <person name="Ito T."/>
            <person name="Fujiyama A."/>
            <person name="Inagaki F."/>
            <person name="Takami H."/>
        </authorList>
    </citation>
    <scope>NUCLEOTIDE SEQUENCE</scope>
    <source>
        <strain evidence="1">Expedition CK06-06</strain>
    </source>
</reference>
<comment type="caution">
    <text evidence="1">The sequence shown here is derived from an EMBL/GenBank/DDBJ whole genome shotgun (WGS) entry which is preliminary data.</text>
</comment>
<proteinExistence type="predicted"/>
<dbReference type="AlphaFoldDB" id="X1A9E8"/>
<accession>X1A9E8</accession>
<sequence>NPLTTTESPFLKNPVRAPSNDRILIIGKSNADEFSDKILHSFIS</sequence>
<feature type="non-terminal residue" evidence="1">
    <location>
        <position position="1"/>
    </location>
</feature>
<organism evidence="1">
    <name type="scientific">marine sediment metagenome</name>
    <dbReference type="NCBI Taxonomy" id="412755"/>
    <lineage>
        <taxon>unclassified sequences</taxon>
        <taxon>metagenomes</taxon>
        <taxon>ecological metagenomes</taxon>
    </lineage>
</organism>
<evidence type="ECO:0000313" key="1">
    <source>
        <dbReference type="EMBL" id="GAG66682.1"/>
    </source>
</evidence>